<reference evidence="9" key="2">
    <citation type="submission" date="2021-04" db="EMBL/GenBank/DDBJ databases">
        <authorList>
            <person name="Gilroy R."/>
        </authorList>
    </citation>
    <scope>NUCLEOTIDE SEQUENCE</scope>
    <source>
        <strain evidence="9">USAMLcec3-2134</strain>
    </source>
</reference>
<reference evidence="9" key="1">
    <citation type="journal article" date="2021" name="PeerJ">
        <title>Extensive microbial diversity within the chicken gut microbiome revealed by metagenomics and culture.</title>
        <authorList>
            <person name="Gilroy R."/>
            <person name="Ravi A."/>
            <person name="Getino M."/>
            <person name="Pursley I."/>
            <person name="Horton D.L."/>
            <person name="Alikhan N.F."/>
            <person name="Baker D."/>
            <person name="Gharbi K."/>
            <person name="Hall N."/>
            <person name="Watson M."/>
            <person name="Adriaenssens E.M."/>
            <person name="Foster-Nyarko E."/>
            <person name="Jarju S."/>
            <person name="Secka A."/>
            <person name="Antonio M."/>
            <person name="Oren A."/>
            <person name="Chaudhuri R.R."/>
            <person name="La Ragione R."/>
            <person name="Hildebrand F."/>
            <person name="Pallen M.J."/>
        </authorList>
    </citation>
    <scope>NUCLEOTIDE SEQUENCE</scope>
    <source>
        <strain evidence="9">USAMLcec3-2134</strain>
    </source>
</reference>
<dbReference type="InterPro" id="IPR050736">
    <property type="entry name" value="Sensor_HK_Regulatory"/>
</dbReference>
<keyword evidence="3" id="KW-0597">Phosphoprotein</keyword>
<name>A0A9D2MNQ7_9FIRM</name>
<dbReference type="GO" id="GO:0000155">
    <property type="term" value="F:phosphorelay sensor kinase activity"/>
    <property type="evidence" value="ECO:0007669"/>
    <property type="project" value="InterPro"/>
</dbReference>
<dbReference type="InterPro" id="IPR003594">
    <property type="entry name" value="HATPase_dom"/>
</dbReference>
<keyword evidence="5 9" id="KW-0418">Kinase</keyword>
<dbReference type="Gene3D" id="1.10.287.130">
    <property type="match status" value="1"/>
</dbReference>
<organism evidence="9 10">
    <name type="scientific">Candidatus Eisenbergiella merdigallinarum</name>
    <dbReference type="NCBI Taxonomy" id="2838552"/>
    <lineage>
        <taxon>Bacteria</taxon>
        <taxon>Bacillati</taxon>
        <taxon>Bacillota</taxon>
        <taxon>Clostridia</taxon>
        <taxon>Lachnospirales</taxon>
        <taxon>Lachnospiraceae</taxon>
        <taxon>Eisenbergiella</taxon>
    </lineage>
</organism>
<keyword evidence="7" id="KW-1133">Transmembrane helix</keyword>
<dbReference type="SUPFAM" id="SSF47384">
    <property type="entry name" value="Homodimeric domain of signal transducing histidine kinase"/>
    <property type="match status" value="1"/>
</dbReference>
<dbReference type="PRINTS" id="PR00344">
    <property type="entry name" value="BCTRLSENSOR"/>
</dbReference>
<dbReference type="InterPro" id="IPR004358">
    <property type="entry name" value="Sig_transdc_His_kin-like_C"/>
</dbReference>
<dbReference type="InterPro" id="IPR005467">
    <property type="entry name" value="His_kinase_dom"/>
</dbReference>
<dbReference type="SMART" id="SM00388">
    <property type="entry name" value="HisKA"/>
    <property type="match status" value="1"/>
</dbReference>
<evidence type="ECO:0000259" key="8">
    <source>
        <dbReference type="PROSITE" id="PS50109"/>
    </source>
</evidence>
<dbReference type="PANTHER" id="PTHR43711">
    <property type="entry name" value="TWO-COMPONENT HISTIDINE KINASE"/>
    <property type="match status" value="1"/>
</dbReference>
<evidence type="ECO:0000256" key="1">
    <source>
        <dbReference type="ARBA" id="ARBA00000085"/>
    </source>
</evidence>
<gene>
    <name evidence="9" type="ORF">H9763_01565</name>
</gene>
<dbReference type="AlphaFoldDB" id="A0A9D2MNQ7"/>
<accession>A0A9D2MNQ7</accession>
<feature type="domain" description="Histidine kinase" evidence="8">
    <location>
        <begin position="89"/>
        <end position="301"/>
    </location>
</feature>
<keyword evidence="6" id="KW-0902">Two-component regulatory system</keyword>
<evidence type="ECO:0000256" key="3">
    <source>
        <dbReference type="ARBA" id="ARBA00022553"/>
    </source>
</evidence>
<comment type="catalytic activity">
    <reaction evidence="1">
        <text>ATP + protein L-histidine = ADP + protein N-phospho-L-histidine.</text>
        <dbReference type="EC" id="2.7.13.3"/>
    </reaction>
</comment>
<dbReference type="SUPFAM" id="SSF55874">
    <property type="entry name" value="ATPase domain of HSP90 chaperone/DNA topoisomerase II/histidine kinase"/>
    <property type="match status" value="1"/>
</dbReference>
<dbReference type="CDD" id="cd00075">
    <property type="entry name" value="HATPase"/>
    <property type="match status" value="1"/>
</dbReference>
<keyword evidence="7" id="KW-0812">Transmembrane</keyword>
<evidence type="ECO:0000256" key="6">
    <source>
        <dbReference type="ARBA" id="ARBA00023012"/>
    </source>
</evidence>
<dbReference type="EMBL" id="DWXE01000006">
    <property type="protein sequence ID" value="HJB90133.1"/>
    <property type="molecule type" value="Genomic_DNA"/>
</dbReference>
<dbReference type="Pfam" id="PF02518">
    <property type="entry name" value="HATPase_c"/>
    <property type="match status" value="1"/>
</dbReference>
<dbReference type="SMART" id="SM00387">
    <property type="entry name" value="HATPase_c"/>
    <property type="match status" value="1"/>
</dbReference>
<dbReference type="InterPro" id="IPR003661">
    <property type="entry name" value="HisK_dim/P_dom"/>
</dbReference>
<comment type="caution">
    <text evidence="9">The sequence shown here is derived from an EMBL/GenBank/DDBJ whole genome shotgun (WGS) entry which is preliminary data.</text>
</comment>
<dbReference type="Proteomes" id="UP000886883">
    <property type="component" value="Unassembled WGS sequence"/>
</dbReference>
<dbReference type="Gene3D" id="3.30.565.10">
    <property type="entry name" value="Histidine kinase-like ATPase, C-terminal domain"/>
    <property type="match status" value="1"/>
</dbReference>
<proteinExistence type="predicted"/>
<dbReference type="Pfam" id="PF00512">
    <property type="entry name" value="HisKA"/>
    <property type="match status" value="1"/>
</dbReference>
<dbReference type="InterPro" id="IPR036890">
    <property type="entry name" value="HATPase_C_sf"/>
</dbReference>
<keyword evidence="7" id="KW-0472">Membrane</keyword>
<protein>
    <recommendedName>
        <fullName evidence="2">histidine kinase</fullName>
        <ecNumber evidence="2">2.7.13.3</ecNumber>
    </recommendedName>
</protein>
<sequence>MTGFAWIFPVLAAAGLAFGIWQRCLLRRTLRRLNAMLDRAIAGGFSEELFDESELSALETRMSRFLRGSSLALKKARGEQEAVKTLISDISHQTRTPIANLMLYASLLSEGDLTGRQKEQAAALLAQSEKLSFLIQALVKASRLETGIVASAPAVNPVEPLLKHAAAQAGQAAAEKRIRLAALPFQGDAAFDPRWTAEALFNVVDNAVKYTPSGGQVTISARSFDFFCRVDVEDTGPGIPEEEQGKIFNRFYREKASGGTEGLGLGLYLAREILTRQGGHIRVVSSPGKGCVFSLYLPREIFQHR</sequence>
<evidence type="ECO:0000313" key="10">
    <source>
        <dbReference type="Proteomes" id="UP000886883"/>
    </source>
</evidence>
<evidence type="ECO:0000256" key="2">
    <source>
        <dbReference type="ARBA" id="ARBA00012438"/>
    </source>
</evidence>
<dbReference type="InterPro" id="IPR036097">
    <property type="entry name" value="HisK_dim/P_sf"/>
</dbReference>
<feature type="transmembrane region" description="Helical" evidence="7">
    <location>
        <begin position="6"/>
        <end position="26"/>
    </location>
</feature>
<evidence type="ECO:0000256" key="4">
    <source>
        <dbReference type="ARBA" id="ARBA00022679"/>
    </source>
</evidence>
<dbReference type="CDD" id="cd00082">
    <property type="entry name" value="HisKA"/>
    <property type="match status" value="1"/>
</dbReference>
<dbReference type="EC" id="2.7.13.3" evidence="2"/>
<keyword evidence="4" id="KW-0808">Transferase</keyword>
<dbReference type="PROSITE" id="PS50109">
    <property type="entry name" value="HIS_KIN"/>
    <property type="match status" value="1"/>
</dbReference>
<evidence type="ECO:0000256" key="7">
    <source>
        <dbReference type="SAM" id="Phobius"/>
    </source>
</evidence>
<dbReference type="PANTHER" id="PTHR43711:SF1">
    <property type="entry name" value="HISTIDINE KINASE 1"/>
    <property type="match status" value="1"/>
</dbReference>
<evidence type="ECO:0000256" key="5">
    <source>
        <dbReference type="ARBA" id="ARBA00022777"/>
    </source>
</evidence>
<evidence type="ECO:0000313" key="9">
    <source>
        <dbReference type="EMBL" id="HJB90133.1"/>
    </source>
</evidence>